<evidence type="ECO:0000256" key="1">
    <source>
        <dbReference type="SAM" id="MobiDB-lite"/>
    </source>
</evidence>
<organism evidence="2 3">
    <name type="scientific">Trichodelitschia bisporula</name>
    <dbReference type="NCBI Taxonomy" id="703511"/>
    <lineage>
        <taxon>Eukaryota</taxon>
        <taxon>Fungi</taxon>
        <taxon>Dikarya</taxon>
        <taxon>Ascomycota</taxon>
        <taxon>Pezizomycotina</taxon>
        <taxon>Dothideomycetes</taxon>
        <taxon>Dothideomycetes incertae sedis</taxon>
        <taxon>Phaeotrichales</taxon>
        <taxon>Phaeotrichaceae</taxon>
        <taxon>Trichodelitschia</taxon>
    </lineage>
</organism>
<reference evidence="2" key="1">
    <citation type="journal article" date="2020" name="Stud. Mycol.">
        <title>101 Dothideomycetes genomes: a test case for predicting lifestyles and emergence of pathogens.</title>
        <authorList>
            <person name="Haridas S."/>
            <person name="Albert R."/>
            <person name="Binder M."/>
            <person name="Bloem J."/>
            <person name="Labutti K."/>
            <person name="Salamov A."/>
            <person name="Andreopoulos B."/>
            <person name="Baker S."/>
            <person name="Barry K."/>
            <person name="Bills G."/>
            <person name="Bluhm B."/>
            <person name="Cannon C."/>
            <person name="Castanera R."/>
            <person name="Culley D."/>
            <person name="Daum C."/>
            <person name="Ezra D."/>
            <person name="Gonzalez J."/>
            <person name="Henrissat B."/>
            <person name="Kuo A."/>
            <person name="Liang C."/>
            <person name="Lipzen A."/>
            <person name="Lutzoni F."/>
            <person name="Magnuson J."/>
            <person name="Mondo S."/>
            <person name="Nolan M."/>
            <person name="Ohm R."/>
            <person name="Pangilinan J."/>
            <person name="Park H.-J."/>
            <person name="Ramirez L."/>
            <person name="Alfaro M."/>
            <person name="Sun H."/>
            <person name="Tritt A."/>
            <person name="Yoshinaga Y."/>
            <person name="Zwiers L.-H."/>
            <person name="Turgeon B."/>
            <person name="Goodwin S."/>
            <person name="Spatafora J."/>
            <person name="Crous P."/>
            <person name="Grigoriev I."/>
        </authorList>
    </citation>
    <scope>NUCLEOTIDE SEQUENCE</scope>
    <source>
        <strain evidence="2">CBS 262.69</strain>
    </source>
</reference>
<proteinExistence type="predicted"/>
<feature type="region of interest" description="Disordered" evidence="1">
    <location>
        <begin position="98"/>
        <end position="214"/>
    </location>
</feature>
<dbReference type="Proteomes" id="UP000799640">
    <property type="component" value="Unassembled WGS sequence"/>
</dbReference>
<protein>
    <submittedName>
        <fullName evidence="2">Uncharacterized protein</fullName>
    </submittedName>
</protein>
<feature type="region of interest" description="Disordered" evidence="1">
    <location>
        <begin position="235"/>
        <end position="302"/>
    </location>
</feature>
<dbReference type="AlphaFoldDB" id="A0A6G1HMJ0"/>
<feature type="compositionally biased region" description="Low complexity" evidence="1">
    <location>
        <begin position="175"/>
        <end position="191"/>
    </location>
</feature>
<keyword evidence="3" id="KW-1185">Reference proteome</keyword>
<accession>A0A6G1HMJ0</accession>
<sequence>MAGIVTNIITNSLSGLAAGAITTAGGYAGDAVNAVGDAIEAKGRAYGDAVDHGISSYASYVSSYGEAVKSATAPNPGTFSSPTQYRITGPKERLALPAPKQQKLLMPPPPKSSTSTSTVKPKTAAKTTVSTAKASSKHPIKPFTPPKPGTTALTAANLSRVPNKPKPFPTQAALPSTIAPSSSISTRPRPANTKPAAATPYSRDTPYAPPVKNASGKVVPASVALSPHARMVRDVRSGKGRGKADSTVARGVREGGGHIPLGSLAGVGQKGGAGAPKKATSVVNKTAGSTVGKKDAYPGPRREGGKVDFLGVGFGDQKSVVGKAGPAGKAPSVVAKAGAPARKAGSVVGGKAGSVAKSAGGGVNFF</sequence>
<evidence type="ECO:0000313" key="3">
    <source>
        <dbReference type="Proteomes" id="UP000799640"/>
    </source>
</evidence>
<gene>
    <name evidence="2" type="ORF">EJ06DRAFT_584748</name>
</gene>
<dbReference type="OrthoDB" id="3929567at2759"/>
<feature type="compositionally biased region" description="Basic and acidic residues" evidence="1">
    <location>
        <begin position="292"/>
        <end position="302"/>
    </location>
</feature>
<dbReference type="EMBL" id="ML996704">
    <property type="protein sequence ID" value="KAF2397283.1"/>
    <property type="molecule type" value="Genomic_DNA"/>
</dbReference>
<name>A0A6G1HMJ0_9PEZI</name>
<evidence type="ECO:0000313" key="2">
    <source>
        <dbReference type="EMBL" id="KAF2397283.1"/>
    </source>
</evidence>
<feature type="compositionally biased region" description="Low complexity" evidence="1">
    <location>
        <begin position="112"/>
        <end position="134"/>
    </location>
</feature>